<dbReference type="InterPro" id="IPR050266">
    <property type="entry name" value="AB_hydrolase_sf"/>
</dbReference>
<gene>
    <name evidence="2" type="ORF">GCU56_01780</name>
</gene>
<name>A0A7K3VX11_9ACTN</name>
<evidence type="ECO:0000313" key="2">
    <source>
        <dbReference type="EMBL" id="NEK56603.1"/>
    </source>
</evidence>
<accession>A0A7K3VX11</accession>
<dbReference type="SUPFAM" id="SSF53474">
    <property type="entry name" value="alpha/beta-Hydrolases"/>
    <property type="match status" value="1"/>
</dbReference>
<dbReference type="Pfam" id="PF12697">
    <property type="entry name" value="Abhydrolase_6"/>
    <property type="match status" value="1"/>
</dbReference>
<reference evidence="2 3" key="1">
    <citation type="submission" date="2020-02" db="EMBL/GenBank/DDBJ databases">
        <title>Geodermatophilus sabuli CPCC 205279 I12A-02694.</title>
        <authorList>
            <person name="Jiang Z."/>
        </authorList>
    </citation>
    <scope>NUCLEOTIDE SEQUENCE [LARGE SCALE GENOMIC DNA]</scope>
    <source>
        <strain evidence="2 3">I12A-02694</strain>
    </source>
</reference>
<dbReference type="Proteomes" id="UP000470246">
    <property type="component" value="Unassembled WGS sequence"/>
</dbReference>
<dbReference type="AlphaFoldDB" id="A0A7K3VX11"/>
<dbReference type="PANTHER" id="PTHR43798:SF33">
    <property type="entry name" value="HYDROLASE, PUTATIVE (AFU_ORTHOLOGUE AFUA_2G14860)-RELATED"/>
    <property type="match status" value="1"/>
</dbReference>
<sequence length="284" mass="29914">MSGPMGFLASYDAAAARWPAGHRALDVPTSWGRTHVLAAGPPGAPPVVLLHGDGATATAWAGVAGELAGRFHVLAPDQPGNPGRSESSRPFRRTADLTAWLAELLAALDTGPVHLVGHSAGAHLALRAVLDHEGLAASLGLLDPTACFAGFAPRYLLHAVPSLVRPTPARVRRFLAWEAGGRALDPAWLDVHVRGATEFRRTPIVATRRPPRAQLARLTAPTLVLVAGRSRAHDPRRVARNARSLLPAATVLELARASHHTVPVLDAGEIAAAVSDHVDRSRRA</sequence>
<dbReference type="InterPro" id="IPR029058">
    <property type="entry name" value="AB_hydrolase_fold"/>
</dbReference>
<dbReference type="Gene3D" id="3.40.50.1820">
    <property type="entry name" value="alpha/beta hydrolase"/>
    <property type="match status" value="1"/>
</dbReference>
<dbReference type="PANTHER" id="PTHR43798">
    <property type="entry name" value="MONOACYLGLYCEROL LIPASE"/>
    <property type="match status" value="1"/>
</dbReference>
<organism evidence="2 3">
    <name type="scientific">Geodermatophilus sabuli</name>
    <dbReference type="NCBI Taxonomy" id="1564158"/>
    <lineage>
        <taxon>Bacteria</taxon>
        <taxon>Bacillati</taxon>
        <taxon>Actinomycetota</taxon>
        <taxon>Actinomycetes</taxon>
        <taxon>Geodermatophilales</taxon>
        <taxon>Geodermatophilaceae</taxon>
        <taxon>Geodermatophilus</taxon>
    </lineage>
</organism>
<dbReference type="InterPro" id="IPR000073">
    <property type="entry name" value="AB_hydrolase_1"/>
</dbReference>
<dbReference type="EMBL" id="JAAGWF010000003">
    <property type="protein sequence ID" value="NEK56603.1"/>
    <property type="molecule type" value="Genomic_DNA"/>
</dbReference>
<dbReference type="GO" id="GO:0016787">
    <property type="term" value="F:hydrolase activity"/>
    <property type="evidence" value="ECO:0007669"/>
    <property type="project" value="UniProtKB-KW"/>
</dbReference>
<feature type="domain" description="AB hydrolase-1" evidence="1">
    <location>
        <begin position="47"/>
        <end position="273"/>
    </location>
</feature>
<comment type="caution">
    <text evidence="2">The sequence shown here is derived from an EMBL/GenBank/DDBJ whole genome shotgun (WGS) entry which is preliminary data.</text>
</comment>
<dbReference type="RefSeq" id="WP_163479804.1">
    <property type="nucleotide sequence ID" value="NZ_JAAGWF010000003.1"/>
</dbReference>
<dbReference type="GO" id="GO:0016020">
    <property type="term" value="C:membrane"/>
    <property type="evidence" value="ECO:0007669"/>
    <property type="project" value="TreeGrafter"/>
</dbReference>
<evidence type="ECO:0000313" key="3">
    <source>
        <dbReference type="Proteomes" id="UP000470246"/>
    </source>
</evidence>
<evidence type="ECO:0000259" key="1">
    <source>
        <dbReference type="Pfam" id="PF12697"/>
    </source>
</evidence>
<keyword evidence="2" id="KW-0378">Hydrolase</keyword>
<proteinExistence type="predicted"/>
<keyword evidence="3" id="KW-1185">Reference proteome</keyword>
<protein>
    <submittedName>
        <fullName evidence="2">Alpha/beta hydrolase</fullName>
    </submittedName>
</protein>